<keyword evidence="5 7" id="KW-0694">RNA-binding</keyword>
<dbReference type="GO" id="GO:0033290">
    <property type="term" value="C:eukaryotic 48S preinitiation complex"/>
    <property type="evidence" value="ECO:0007669"/>
    <property type="project" value="UniProtKB-UniRule"/>
</dbReference>
<keyword evidence="3 7" id="KW-0396">Initiation factor</keyword>
<dbReference type="AlphaFoldDB" id="A0A9J2PCT7"/>
<proteinExistence type="inferred from homology"/>
<evidence type="ECO:0000256" key="8">
    <source>
        <dbReference type="PIRNR" id="PIRNR036424"/>
    </source>
</evidence>
<dbReference type="InterPro" id="IPR034363">
    <property type="entry name" value="eIF3B_RRM"/>
</dbReference>
<comment type="function">
    <text evidence="8">Component of the eukaryotic translation initiation factor 3 (eIF-3) complex, which is involved in protein synthesis and, together with other initiation factors, stimulates binding of mRNA and methionyl-tRNAi to the 40S ribosome.</text>
</comment>
<dbReference type="PIRSF" id="PIRSF036424">
    <property type="entry name" value="eIF3b"/>
    <property type="match status" value="1"/>
</dbReference>
<evidence type="ECO:0000259" key="9">
    <source>
        <dbReference type="PROSITE" id="PS50102"/>
    </source>
</evidence>
<keyword evidence="6 7" id="KW-0648">Protein biosynthesis</keyword>
<dbReference type="PANTHER" id="PTHR14068:SF0">
    <property type="entry name" value="EUKARYOTIC TRANSLATION INITIATION FACTOR 3 SUBUNIT B"/>
    <property type="match status" value="1"/>
</dbReference>
<evidence type="ECO:0000256" key="3">
    <source>
        <dbReference type="ARBA" id="ARBA00022540"/>
    </source>
</evidence>
<evidence type="ECO:0000256" key="4">
    <source>
        <dbReference type="ARBA" id="ARBA00022574"/>
    </source>
</evidence>
<dbReference type="Gene3D" id="2.120.10.30">
    <property type="entry name" value="TolB, C-terminal domain"/>
    <property type="match status" value="1"/>
</dbReference>
<protein>
    <recommendedName>
        <fullName evidence="7 8">Eukaryotic translation initiation factor 3 subunit B</fullName>
        <shortName evidence="7 8">eIF3b</shortName>
    </recommendedName>
    <alternativeName>
        <fullName evidence="7">Eukaryotic translation initiation factor 3 subunit 9</fullName>
    </alternativeName>
</protein>
<reference evidence="11" key="1">
    <citation type="submission" date="2023-03" db="UniProtKB">
        <authorList>
            <consortium name="WormBaseParasite"/>
        </authorList>
    </citation>
    <scope>IDENTIFICATION</scope>
</reference>
<dbReference type="Gene3D" id="3.30.70.330">
    <property type="match status" value="1"/>
</dbReference>
<dbReference type="InterPro" id="IPR000504">
    <property type="entry name" value="RRM_dom"/>
</dbReference>
<evidence type="ECO:0000256" key="7">
    <source>
        <dbReference type="HAMAP-Rule" id="MF_03001"/>
    </source>
</evidence>
<dbReference type="CDD" id="cd12278">
    <property type="entry name" value="RRM_eIF3B"/>
    <property type="match status" value="1"/>
</dbReference>
<dbReference type="InterPro" id="IPR011400">
    <property type="entry name" value="EIF3B"/>
</dbReference>
<dbReference type="SMART" id="SM00360">
    <property type="entry name" value="RRM"/>
    <property type="match status" value="1"/>
</dbReference>
<evidence type="ECO:0000313" key="11">
    <source>
        <dbReference type="WBParaSite" id="ALUE_0000773701-mRNA-1"/>
    </source>
</evidence>
<dbReference type="Pfam" id="PF00076">
    <property type="entry name" value="RRM_1"/>
    <property type="match status" value="1"/>
</dbReference>
<name>A0A9J2PCT7_ASCLU</name>
<dbReference type="WBParaSite" id="ALUE_0000773701-mRNA-1">
    <property type="protein sequence ID" value="ALUE_0000773701-mRNA-1"/>
    <property type="gene ID" value="ALUE_0000773701"/>
</dbReference>
<evidence type="ECO:0000256" key="1">
    <source>
        <dbReference type="ARBA" id="ARBA00004496"/>
    </source>
</evidence>
<dbReference type="GO" id="GO:0003743">
    <property type="term" value="F:translation initiation factor activity"/>
    <property type="evidence" value="ECO:0007669"/>
    <property type="project" value="UniProtKB-UniRule"/>
</dbReference>
<dbReference type="Gene3D" id="2.130.10.10">
    <property type="entry name" value="YVTN repeat-like/Quinoprotein amine dehydrogenase"/>
    <property type="match status" value="1"/>
</dbReference>
<comment type="similarity">
    <text evidence="7 8">Belongs to the eIF-3 subunit B family.</text>
</comment>
<organism evidence="10 11">
    <name type="scientific">Ascaris lumbricoides</name>
    <name type="common">Giant roundworm</name>
    <dbReference type="NCBI Taxonomy" id="6252"/>
    <lineage>
        <taxon>Eukaryota</taxon>
        <taxon>Metazoa</taxon>
        <taxon>Ecdysozoa</taxon>
        <taxon>Nematoda</taxon>
        <taxon>Chromadorea</taxon>
        <taxon>Rhabditida</taxon>
        <taxon>Spirurina</taxon>
        <taxon>Ascaridomorpha</taxon>
        <taxon>Ascaridoidea</taxon>
        <taxon>Ascarididae</taxon>
        <taxon>Ascaris</taxon>
    </lineage>
</organism>
<comment type="subunit">
    <text evidence="7 8">Component of the eukaryotic translation initiation factor 3 (eIF-3) complex.</text>
</comment>
<dbReference type="GO" id="GO:0003723">
    <property type="term" value="F:RNA binding"/>
    <property type="evidence" value="ECO:0007669"/>
    <property type="project" value="UniProtKB-UniRule"/>
</dbReference>
<keyword evidence="2 7" id="KW-0963">Cytoplasm</keyword>
<feature type="domain" description="RRM" evidence="9">
    <location>
        <begin position="51"/>
        <end position="135"/>
    </location>
</feature>
<dbReference type="InterPro" id="IPR015943">
    <property type="entry name" value="WD40/YVTN_repeat-like_dom_sf"/>
</dbReference>
<dbReference type="GO" id="GO:0005852">
    <property type="term" value="C:eukaryotic translation initiation factor 3 complex"/>
    <property type="evidence" value="ECO:0007669"/>
    <property type="project" value="UniProtKB-UniRule"/>
</dbReference>
<dbReference type="InterPro" id="IPR035979">
    <property type="entry name" value="RBD_domain_sf"/>
</dbReference>
<dbReference type="InterPro" id="IPR013979">
    <property type="entry name" value="TIF_beta_prop-like"/>
</dbReference>
<dbReference type="InterPro" id="IPR012677">
    <property type="entry name" value="Nucleotide-bd_a/b_plait_sf"/>
</dbReference>
<keyword evidence="10" id="KW-1185">Reference proteome</keyword>
<evidence type="ECO:0000256" key="6">
    <source>
        <dbReference type="ARBA" id="ARBA00022917"/>
    </source>
</evidence>
<comment type="subcellular location">
    <subcellularLocation>
        <location evidence="1 7 8">Cytoplasm</location>
    </subcellularLocation>
</comment>
<evidence type="ECO:0000313" key="10">
    <source>
        <dbReference type="Proteomes" id="UP000036681"/>
    </source>
</evidence>
<dbReference type="HAMAP" id="MF_03001">
    <property type="entry name" value="eIF3b"/>
    <property type="match status" value="1"/>
</dbReference>
<dbReference type="InterPro" id="IPR011042">
    <property type="entry name" value="6-blade_b-propeller_TolB-like"/>
</dbReference>
<dbReference type="Proteomes" id="UP000036681">
    <property type="component" value="Unplaced"/>
</dbReference>
<dbReference type="PANTHER" id="PTHR14068">
    <property type="entry name" value="EUKARYOTIC TRANSLATION INITIATION FACTOR 3 EIF3 -RELATED"/>
    <property type="match status" value="1"/>
</dbReference>
<accession>A0A9J2PCT7</accession>
<evidence type="ECO:0000256" key="5">
    <source>
        <dbReference type="ARBA" id="ARBA00022884"/>
    </source>
</evidence>
<comment type="function">
    <text evidence="7">RNA-binding component of the eukaryotic translation initiation factor 3 (eIF-3) complex, which is involved in protein synthesis of a specialized repertoire of mRNAs and, together with other initiation factors, stimulates binding of mRNA and methionyl-tRNAi to the 40S ribosome. The eIF-3 complex specifically targets and initiates translation of a subset of mRNAs involved in cell proliferation.</text>
</comment>
<dbReference type="GO" id="GO:0031369">
    <property type="term" value="F:translation initiation factor binding"/>
    <property type="evidence" value="ECO:0007669"/>
    <property type="project" value="InterPro"/>
</dbReference>
<sequence>MVAAEPVPDENAEIEPSFSDSEYNYVDSASDEELVGDILRKKPLVSEYEHCCIIVSGIPVIGEDRLPKLKNVLGKLFARIHEVYRDFYPLDKDGKTKGYCFVEYPSSEIAENATAILDGYVLDKNHTFSANVFLDLHKFEEPDLNWKAPTPRAYTDFGDLWWWLQNEKCYDQFAVHYEREASKGGTGINPFVGVYEFRKGQDPQLASPNAERQNWTITVFKWSPFGTFLASVHSMGIALWAGKKFDRFIRMQHENVMMLDFSPCERFIVTYAPPENRWVEDVNSLRIFEVQTGEMRKGFSLLHQQHDNNSLPCWPYFQWSSDEKYVACLKPGGNGLSIYETEHFTLLDKKHITIDGLRSFQWSPSRPVIAYYCEERTADSAPAEIGLMEIPSKVKLRAQRIFSVSEVELFWNKNGDRLAAHTERYQKKNVKSTGGIEDVKYSKPTSHIEIFDAREKDVSVLSMPLSESYVSFGWEPSGDKFCVLVGSQHKSTPLIYMLDSSKHVPQLISKFEPSERFTNVSWAPAGGWLVVYSASTTSGAIMFIDSNGAEPTRTMLVEYPGFSKGYWDPTGRYFAAVYTAGGGKGGDTGYRIFTFQGKELFRKNLDRLMQFKWRPRLPVKLPDEKIKASFFLFIIRALFYNERDLIRKNLKATSAKFEEEDRRERGRASQEVIAKRRKIMDEFKKIRSKHIASYEDEAQLRIELRGGVDTSKTDVEDLVEETITVPLTTEKVKLQETTIEEE</sequence>
<dbReference type="SUPFAM" id="SSF54928">
    <property type="entry name" value="RNA-binding domain, RBD"/>
    <property type="match status" value="1"/>
</dbReference>
<dbReference type="SUPFAM" id="SSF82171">
    <property type="entry name" value="DPP6 N-terminal domain-like"/>
    <property type="match status" value="1"/>
</dbReference>
<dbReference type="Pfam" id="PF08662">
    <property type="entry name" value="eIF2A"/>
    <property type="match status" value="1"/>
</dbReference>
<keyword evidence="4" id="KW-0853">WD repeat</keyword>
<evidence type="ECO:0000256" key="2">
    <source>
        <dbReference type="ARBA" id="ARBA00022490"/>
    </source>
</evidence>
<dbReference type="PROSITE" id="PS50102">
    <property type="entry name" value="RRM"/>
    <property type="match status" value="1"/>
</dbReference>
<dbReference type="GO" id="GO:0016282">
    <property type="term" value="C:eukaryotic 43S preinitiation complex"/>
    <property type="evidence" value="ECO:0007669"/>
    <property type="project" value="UniProtKB-UniRule"/>
</dbReference>
<dbReference type="GO" id="GO:0001732">
    <property type="term" value="P:formation of cytoplasmic translation initiation complex"/>
    <property type="evidence" value="ECO:0007669"/>
    <property type="project" value="UniProtKB-UniRule"/>
</dbReference>